<dbReference type="EMBL" id="OW152813">
    <property type="protein sequence ID" value="CAH2034361.1"/>
    <property type="molecule type" value="Genomic_DNA"/>
</dbReference>
<feature type="non-terminal residue" evidence="1">
    <location>
        <position position="70"/>
    </location>
</feature>
<evidence type="ECO:0000313" key="1">
    <source>
        <dbReference type="EMBL" id="CAH2034361.1"/>
    </source>
</evidence>
<keyword evidence="2" id="KW-1185">Reference proteome</keyword>
<accession>A0ABN8HPB0</accession>
<evidence type="ECO:0008006" key="3">
    <source>
        <dbReference type="Google" id="ProtNLM"/>
    </source>
</evidence>
<organism evidence="1 2">
    <name type="scientific">Iphiclides podalirius</name>
    <name type="common">scarce swallowtail</name>
    <dbReference type="NCBI Taxonomy" id="110791"/>
    <lineage>
        <taxon>Eukaryota</taxon>
        <taxon>Metazoa</taxon>
        <taxon>Ecdysozoa</taxon>
        <taxon>Arthropoda</taxon>
        <taxon>Hexapoda</taxon>
        <taxon>Insecta</taxon>
        <taxon>Pterygota</taxon>
        <taxon>Neoptera</taxon>
        <taxon>Endopterygota</taxon>
        <taxon>Lepidoptera</taxon>
        <taxon>Glossata</taxon>
        <taxon>Ditrysia</taxon>
        <taxon>Papilionoidea</taxon>
        <taxon>Papilionidae</taxon>
        <taxon>Papilioninae</taxon>
        <taxon>Iphiclides</taxon>
    </lineage>
</organism>
<reference evidence="1" key="1">
    <citation type="submission" date="2022-03" db="EMBL/GenBank/DDBJ databases">
        <authorList>
            <person name="Martin H S."/>
        </authorList>
    </citation>
    <scope>NUCLEOTIDE SEQUENCE</scope>
</reference>
<protein>
    <recommendedName>
        <fullName evidence="3">Secreted protein</fullName>
    </recommendedName>
</protein>
<evidence type="ECO:0000313" key="2">
    <source>
        <dbReference type="Proteomes" id="UP000837857"/>
    </source>
</evidence>
<gene>
    <name evidence="1" type="ORF">IPOD504_LOCUS98</name>
</gene>
<sequence length="70" mass="8293">MPLKRSHARQMRVLLLHALSKTECLQWRIPPPTPSGPLHRTIVLRREPQLNFQKRRLPAQWGPPDKSRLR</sequence>
<proteinExistence type="predicted"/>
<dbReference type="Proteomes" id="UP000837857">
    <property type="component" value="Chromosome 1"/>
</dbReference>
<name>A0ABN8HPB0_9NEOP</name>